<organism evidence="4 5">
    <name type="scientific">Brevundimonas subvibrioides</name>
    <dbReference type="NCBI Taxonomy" id="74313"/>
    <lineage>
        <taxon>Bacteria</taxon>
        <taxon>Pseudomonadati</taxon>
        <taxon>Pseudomonadota</taxon>
        <taxon>Alphaproteobacteria</taxon>
        <taxon>Caulobacterales</taxon>
        <taxon>Caulobacteraceae</taxon>
        <taxon>Brevundimonas</taxon>
    </lineage>
</organism>
<evidence type="ECO:0000259" key="3">
    <source>
        <dbReference type="Pfam" id="PF01521"/>
    </source>
</evidence>
<feature type="region of interest" description="Disordered" evidence="2">
    <location>
        <begin position="1"/>
        <end position="22"/>
    </location>
</feature>
<dbReference type="GO" id="GO:0016226">
    <property type="term" value="P:iron-sulfur cluster assembly"/>
    <property type="evidence" value="ECO:0007669"/>
    <property type="project" value="InterPro"/>
</dbReference>
<comment type="caution">
    <text evidence="4">The sequence shown here is derived from an EMBL/GenBank/DDBJ whole genome shotgun (WGS) entry which is preliminary data.</text>
</comment>
<dbReference type="SUPFAM" id="SSF89360">
    <property type="entry name" value="HesB-like domain"/>
    <property type="match status" value="1"/>
</dbReference>
<accession>A0A258HJK3</accession>
<evidence type="ECO:0000313" key="4">
    <source>
        <dbReference type="EMBL" id="OYX56787.1"/>
    </source>
</evidence>
<proteinExistence type="inferred from homology"/>
<evidence type="ECO:0000256" key="1">
    <source>
        <dbReference type="ARBA" id="ARBA00006718"/>
    </source>
</evidence>
<dbReference type="InterPro" id="IPR050322">
    <property type="entry name" value="Fe-S_cluster_asmbl/transfer"/>
</dbReference>
<evidence type="ECO:0000256" key="2">
    <source>
        <dbReference type="SAM" id="MobiDB-lite"/>
    </source>
</evidence>
<dbReference type="InterPro" id="IPR016092">
    <property type="entry name" value="ATAP"/>
</dbReference>
<dbReference type="EMBL" id="NCEQ01000007">
    <property type="protein sequence ID" value="OYX56787.1"/>
    <property type="molecule type" value="Genomic_DNA"/>
</dbReference>
<dbReference type="Proteomes" id="UP000216147">
    <property type="component" value="Unassembled WGS sequence"/>
</dbReference>
<dbReference type="AlphaFoldDB" id="A0A258HJK3"/>
<evidence type="ECO:0000313" key="5">
    <source>
        <dbReference type="Proteomes" id="UP000216147"/>
    </source>
</evidence>
<dbReference type="PANTHER" id="PTHR10072:SF41">
    <property type="entry name" value="IRON-SULFUR CLUSTER ASSEMBLY 1 HOMOLOG, MITOCHONDRIAL"/>
    <property type="match status" value="1"/>
</dbReference>
<feature type="domain" description="Core" evidence="3">
    <location>
        <begin position="25"/>
        <end position="126"/>
    </location>
</feature>
<reference evidence="4 5" key="1">
    <citation type="submission" date="2017-03" db="EMBL/GenBank/DDBJ databases">
        <title>Lifting the veil on microbial sulfur biogeochemistry in mining wastewaters.</title>
        <authorList>
            <person name="Kantor R.S."/>
            <person name="Colenbrander Nelson T."/>
            <person name="Marshall S."/>
            <person name="Bennett D."/>
            <person name="Apte S."/>
            <person name="Camacho D."/>
            <person name="Thomas B.C."/>
            <person name="Warren L.A."/>
            <person name="Banfield J.F."/>
        </authorList>
    </citation>
    <scope>NUCLEOTIDE SEQUENCE [LARGE SCALE GENOMIC DNA]</scope>
    <source>
        <strain evidence="4">32-68-21</strain>
    </source>
</reference>
<comment type="similarity">
    <text evidence="1">Belongs to the HesB/IscA family.</text>
</comment>
<dbReference type="InterPro" id="IPR035903">
    <property type="entry name" value="HesB-like_dom_sf"/>
</dbReference>
<protein>
    <submittedName>
        <fullName evidence="4">FeS assembly scaffold SufA</fullName>
    </submittedName>
</protein>
<name>A0A258HJK3_9CAUL</name>
<dbReference type="NCBIfam" id="TIGR00049">
    <property type="entry name" value="iron-sulfur cluster assembly accessory protein"/>
    <property type="match status" value="1"/>
</dbReference>
<feature type="compositionally biased region" description="Low complexity" evidence="2">
    <location>
        <begin position="1"/>
        <end position="11"/>
    </location>
</feature>
<dbReference type="GO" id="GO:0051537">
    <property type="term" value="F:2 iron, 2 sulfur cluster binding"/>
    <property type="evidence" value="ECO:0007669"/>
    <property type="project" value="UniProtKB-ARBA"/>
</dbReference>
<sequence length="139" mass="14960">MTDFETSSSSGLTGGRPRRPRPKVVTLTDAAAERVREIMANAEKSYIGLRVGVKNGGCAGQEYTFAYADEINPLEEVVEDKGVTILVEPKAILFLIGSEIDYEATRLASKFVFRNPNQTDACGCGESVTIIPAAALETD</sequence>
<dbReference type="InterPro" id="IPR000361">
    <property type="entry name" value="ATAP_core_dom"/>
</dbReference>
<dbReference type="GO" id="GO:0005829">
    <property type="term" value="C:cytosol"/>
    <property type="evidence" value="ECO:0007669"/>
    <property type="project" value="TreeGrafter"/>
</dbReference>
<dbReference type="PANTHER" id="PTHR10072">
    <property type="entry name" value="IRON-SULFUR CLUSTER ASSEMBLY PROTEIN"/>
    <property type="match status" value="1"/>
</dbReference>
<dbReference type="Pfam" id="PF01521">
    <property type="entry name" value="Fe-S_biosyn"/>
    <property type="match status" value="1"/>
</dbReference>
<gene>
    <name evidence="4" type="ORF">B7Y86_08445</name>
</gene>
<dbReference type="Gene3D" id="2.60.300.12">
    <property type="entry name" value="HesB-like domain"/>
    <property type="match status" value="1"/>
</dbReference>